<feature type="compositionally biased region" description="Basic and acidic residues" evidence="1">
    <location>
        <begin position="361"/>
        <end position="381"/>
    </location>
</feature>
<dbReference type="STRING" id="695939.SAMN00790413_01049"/>
<feature type="region of interest" description="Disordered" evidence="1">
    <location>
        <begin position="146"/>
        <end position="179"/>
    </location>
</feature>
<name>A0A1W1VCN1_9DEIO</name>
<evidence type="ECO:0000256" key="2">
    <source>
        <dbReference type="SAM" id="Phobius"/>
    </source>
</evidence>
<keyword evidence="2" id="KW-0472">Membrane</keyword>
<dbReference type="InterPro" id="IPR009937">
    <property type="entry name" value="Phage_holin_3_6"/>
</dbReference>
<feature type="transmembrane region" description="Helical" evidence="2">
    <location>
        <begin position="42"/>
        <end position="71"/>
    </location>
</feature>
<evidence type="ECO:0000313" key="3">
    <source>
        <dbReference type="EMBL" id="SMB91217.1"/>
    </source>
</evidence>
<feature type="compositionally biased region" description="Basic and acidic residues" evidence="1">
    <location>
        <begin position="231"/>
        <end position="245"/>
    </location>
</feature>
<dbReference type="AlphaFoldDB" id="A0A1W1VCN1"/>
<evidence type="ECO:0000313" key="4">
    <source>
        <dbReference type="Proteomes" id="UP000192582"/>
    </source>
</evidence>
<keyword evidence="4" id="KW-1185">Reference proteome</keyword>
<reference evidence="3 4" key="1">
    <citation type="submission" date="2017-04" db="EMBL/GenBank/DDBJ databases">
        <authorList>
            <person name="Afonso C.L."/>
            <person name="Miller P.J."/>
            <person name="Scott M.A."/>
            <person name="Spackman E."/>
            <person name="Goraichik I."/>
            <person name="Dimitrov K.M."/>
            <person name="Suarez D.L."/>
            <person name="Swayne D.E."/>
        </authorList>
    </citation>
    <scope>NUCLEOTIDE SEQUENCE [LARGE SCALE GENOMIC DNA]</scope>
    <source>
        <strain evidence="3 4">KR-140</strain>
    </source>
</reference>
<feature type="region of interest" description="Disordered" evidence="1">
    <location>
        <begin position="279"/>
        <end position="321"/>
    </location>
</feature>
<protein>
    <submittedName>
        <fullName evidence="3">Predicted permease</fullName>
    </submittedName>
</protein>
<organism evidence="3 4">
    <name type="scientific">Deinococcus hopiensis KR-140</name>
    <dbReference type="NCBI Taxonomy" id="695939"/>
    <lineage>
        <taxon>Bacteria</taxon>
        <taxon>Thermotogati</taxon>
        <taxon>Deinococcota</taxon>
        <taxon>Deinococci</taxon>
        <taxon>Deinococcales</taxon>
        <taxon>Deinococcaceae</taxon>
        <taxon>Deinococcus</taxon>
    </lineage>
</organism>
<evidence type="ECO:0000256" key="1">
    <source>
        <dbReference type="SAM" id="MobiDB-lite"/>
    </source>
</evidence>
<feature type="region of interest" description="Disordered" evidence="1">
    <location>
        <begin position="213"/>
        <end position="261"/>
    </location>
</feature>
<accession>A0A1W1VCN1</accession>
<proteinExistence type="predicted"/>
<sequence>MHEERKSLGGALVDVFDAGVTLVKTEIRAVGRQVGNVAKAKGLGLVLLLGAVGPLLMGLIFLILAVFYGLMRLGLGAWAAALLIALVAFALTGALVLMGIKKLGAEVPNDEPRLPRGPVSEDERLEAQYQAELAAKANAARVSATTAHGPVSVSTGPAPHETGGRSQGHTAGSSTVVDGNAPRVVVTSGSASSGSGTTGSVRLGAAHDASVMGSAVRGGRAQGDTLQTGDFGEKRYPMTGDERDNIASSGPFHSGTRASAESIGMAGDVARGTVRSGVSTSGFTAGDPGVNVRDQGQGLQDSLTVREGVPSGTELRGTDAGQVRLPVYEANEDGSPQVYGNGLNKKLDGSETHNAGHGGHGGHDKKHDPNIQHPVVLKDEPGISVSTTPTFREDMKKEGY</sequence>
<keyword evidence="2" id="KW-1133">Transmembrane helix</keyword>
<feature type="compositionally biased region" description="Basic and acidic residues" evidence="1">
    <location>
        <begin position="391"/>
        <end position="400"/>
    </location>
</feature>
<dbReference type="RefSeq" id="WP_245808371.1">
    <property type="nucleotide sequence ID" value="NZ_FWWU01000009.1"/>
</dbReference>
<dbReference type="Proteomes" id="UP000192582">
    <property type="component" value="Unassembled WGS sequence"/>
</dbReference>
<dbReference type="Pfam" id="PF07332">
    <property type="entry name" value="Phage_holin_3_6"/>
    <property type="match status" value="1"/>
</dbReference>
<feature type="compositionally biased region" description="Polar residues" evidence="1">
    <location>
        <begin position="167"/>
        <end position="177"/>
    </location>
</feature>
<dbReference type="EMBL" id="FWWU01000009">
    <property type="protein sequence ID" value="SMB91217.1"/>
    <property type="molecule type" value="Genomic_DNA"/>
</dbReference>
<keyword evidence="2" id="KW-0812">Transmembrane</keyword>
<gene>
    <name evidence="3" type="ORF">SAMN00790413_01049</name>
</gene>
<feature type="region of interest" description="Disordered" evidence="1">
    <location>
        <begin position="343"/>
        <end position="400"/>
    </location>
</feature>
<feature type="transmembrane region" description="Helical" evidence="2">
    <location>
        <begin position="77"/>
        <end position="100"/>
    </location>
</feature>